<protein>
    <submittedName>
        <fullName evidence="5">Alpha/beta hydrolase</fullName>
    </submittedName>
</protein>
<name>A0A4U1J7H3_9BACT</name>
<dbReference type="InterPro" id="IPR029058">
    <property type="entry name" value="AB_hydrolase_fold"/>
</dbReference>
<evidence type="ECO:0000313" key="5">
    <source>
        <dbReference type="EMBL" id="TKD03322.1"/>
    </source>
</evidence>
<proteinExistence type="inferred from homology"/>
<dbReference type="InterPro" id="IPR002168">
    <property type="entry name" value="Lipase_GDXG_HIS_AS"/>
</dbReference>
<dbReference type="EMBL" id="SSMQ01000030">
    <property type="protein sequence ID" value="TKD03322.1"/>
    <property type="molecule type" value="Genomic_DNA"/>
</dbReference>
<dbReference type="SUPFAM" id="SSF53474">
    <property type="entry name" value="alpha/beta-Hydrolases"/>
    <property type="match status" value="1"/>
</dbReference>
<dbReference type="InterPro" id="IPR050300">
    <property type="entry name" value="GDXG_lipolytic_enzyme"/>
</dbReference>
<dbReference type="PANTHER" id="PTHR48081">
    <property type="entry name" value="AB HYDROLASE SUPERFAMILY PROTEIN C4A8.06C"/>
    <property type="match status" value="1"/>
</dbReference>
<evidence type="ECO:0000313" key="6">
    <source>
        <dbReference type="Proteomes" id="UP000309215"/>
    </source>
</evidence>
<evidence type="ECO:0000256" key="3">
    <source>
        <dbReference type="PROSITE-ProRule" id="PRU10038"/>
    </source>
</evidence>
<reference evidence="5 6" key="1">
    <citation type="submission" date="2019-04" db="EMBL/GenBank/DDBJ databases">
        <authorList>
            <person name="Li Y."/>
            <person name="Wang J."/>
        </authorList>
    </citation>
    <scope>NUCLEOTIDE SEQUENCE [LARGE SCALE GENOMIC DNA]</scope>
    <source>
        <strain evidence="5 6">DSM 14668</strain>
    </source>
</reference>
<dbReference type="PANTHER" id="PTHR48081:SF30">
    <property type="entry name" value="ACETYL-HYDROLASE LIPR-RELATED"/>
    <property type="match status" value="1"/>
</dbReference>
<accession>A0A4U1J7H3</accession>
<dbReference type="PROSITE" id="PS01173">
    <property type="entry name" value="LIPASE_GDXG_HIS"/>
    <property type="match status" value="1"/>
</dbReference>
<dbReference type="Pfam" id="PF07859">
    <property type="entry name" value="Abhydrolase_3"/>
    <property type="match status" value="1"/>
</dbReference>
<evidence type="ECO:0000256" key="2">
    <source>
        <dbReference type="ARBA" id="ARBA00022801"/>
    </source>
</evidence>
<comment type="similarity">
    <text evidence="1">Belongs to the 'GDXG' lipolytic enzyme family.</text>
</comment>
<dbReference type="PROSITE" id="PS01174">
    <property type="entry name" value="LIPASE_GDXG_SER"/>
    <property type="match status" value="1"/>
</dbReference>
<feature type="domain" description="Alpha/beta hydrolase fold-3" evidence="4">
    <location>
        <begin position="68"/>
        <end position="267"/>
    </location>
</feature>
<dbReference type="InterPro" id="IPR033140">
    <property type="entry name" value="Lipase_GDXG_put_SER_AS"/>
</dbReference>
<feature type="active site" evidence="3">
    <location>
        <position position="142"/>
    </location>
</feature>
<evidence type="ECO:0000256" key="1">
    <source>
        <dbReference type="ARBA" id="ARBA00010515"/>
    </source>
</evidence>
<keyword evidence="2 5" id="KW-0378">Hydrolase</keyword>
<gene>
    <name evidence="5" type="ORF">E8A74_26700</name>
</gene>
<dbReference type="InterPro" id="IPR013094">
    <property type="entry name" value="AB_hydrolase_3"/>
</dbReference>
<dbReference type="Proteomes" id="UP000309215">
    <property type="component" value="Unassembled WGS sequence"/>
</dbReference>
<comment type="caution">
    <text evidence="5">The sequence shown here is derived from an EMBL/GenBank/DDBJ whole genome shotgun (WGS) entry which is preliminary data.</text>
</comment>
<evidence type="ECO:0000259" key="4">
    <source>
        <dbReference type="Pfam" id="PF07859"/>
    </source>
</evidence>
<keyword evidence="6" id="KW-1185">Reference proteome</keyword>
<sequence>METPGLAELITFFRSNPPKSPQPADMRAWFAALMQATPVPSEARLERTSCDVPAYWITPPGADTSRVILYLHGGAYIVGSPETHLETVFRLAKHAGTRALSVDYRLAPENAWPACREDAVAAYRWLLAQGVAPSHIAIAGDSAGGGLTLSTLLALRDAGLPLPSCAAFFSPWVDFTGSGDSAKANGEGDPLVDPRGTAMMVGAILQGKDPAASSPLFADLGGLPPLFVQVGTAEVLLDDARRLVDKVNAAGGEAVLDAWEHMIHGFQGFPTYLREAVTATERAADFLRARLSLEA</sequence>
<dbReference type="RefSeq" id="WP_136931907.1">
    <property type="nucleotide sequence ID" value="NZ_SSMQ01000030.1"/>
</dbReference>
<dbReference type="Gene3D" id="3.40.50.1820">
    <property type="entry name" value="alpha/beta hydrolase"/>
    <property type="match status" value="1"/>
</dbReference>
<organism evidence="5 6">
    <name type="scientific">Polyangium fumosum</name>
    <dbReference type="NCBI Taxonomy" id="889272"/>
    <lineage>
        <taxon>Bacteria</taxon>
        <taxon>Pseudomonadati</taxon>
        <taxon>Myxococcota</taxon>
        <taxon>Polyangia</taxon>
        <taxon>Polyangiales</taxon>
        <taxon>Polyangiaceae</taxon>
        <taxon>Polyangium</taxon>
    </lineage>
</organism>
<dbReference type="AlphaFoldDB" id="A0A4U1J7H3"/>
<dbReference type="GO" id="GO:0004806">
    <property type="term" value="F:triacylglycerol lipase activity"/>
    <property type="evidence" value="ECO:0007669"/>
    <property type="project" value="TreeGrafter"/>
</dbReference>
<dbReference type="OrthoDB" id="24847at2"/>